<dbReference type="RefSeq" id="WP_123040288.1">
    <property type="nucleotide sequence ID" value="NZ_CP033433.1"/>
</dbReference>
<dbReference type="SUPFAM" id="SSF56059">
    <property type="entry name" value="Glutathione synthetase ATP-binding domain-like"/>
    <property type="match status" value="1"/>
</dbReference>
<proteinExistence type="predicted"/>
<organism evidence="1 2">
    <name type="scientific">Cohnella candidum</name>
    <dbReference type="NCBI Taxonomy" id="2674991"/>
    <lineage>
        <taxon>Bacteria</taxon>
        <taxon>Bacillati</taxon>
        <taxon>Bacillota</taxon>
        <taxon>Bacilli</taxon>
        <taxon>Bacillales</taxon>
        <taxon>Paenibacillaceae</taxon>
        <taxon>Cohnella</taxon>
    </lineage>
</organism>
<protein>
    <recommendedName>
        <fullName evidence="3">YheC/YheD family protein</fullName>
    </recommendedName>
</protein>
<evidence type="ECO:0000313" key="1">
    <source>
        <dbReference type="EMBL" id="AYQ72228.1"/>
    </source>
</evidence>
<dbReference type="AlphaFoldDB" id="A0A3G3JVF5"/>
<accession>A0A3G3JVF5</accession>
<dbReference type="Pfam" id="PF14398">
    <property type="entry name" value="ATPgrasp_YheCD"/>
    <property type="match status" value="1"/>
</dbReference>
<evidence type="ECO:0008006" key="3">
    <source>
        <dbReference type="Google" id="ProtNLM"/>
    </source>
</evidence>
<dbReference type="EMBL" id="CP033433">
    <property type="protein sequence ID" value="AYQ72228.1"/>
    <property type="molecule type" value="Genomic_DNA"/>
</dbReference>
<gene>
    <name evidence="1" type="ORF">EAV92_06375</name>
</gene>
<dbReference type="Proteomes" id="UP000269097">
    <property type="component" value="Chromosome"/>
</dbReference>
<reference evidence="1 2" key="1">
    <citation type="submission" date="2018-10" db="EMBL/GenBank/DDBJ databases">
        <title>Genome Sequence of Cohnella sp.</title>
        <authorList>
            <person name="Srinivasan S."/>
            <person name="Kim M.K."/>
        </authorList>
    </citation>
    <scope>NUCLEOTIDE SEQUENCE [LARGE SCALE GENOMIC DNA]</scope>
    <source>
        <strain evidence="1 2">18JY8-7</strain>
    </source>
</reference>
<sequence>MRKRFGILQKAFPPRGTRAAALFRRPAKTWRMFHAAGRKRGLQVLFFRSEDVDFRRRRIHAWSTESEDGNTGWNRAWHPFPDVLYENYPVGVRGRGIGARPVKARMAKLGIPVFNPFFFNKAKLHKLLNENSEIASHLPESISATRVSDILALLNKHSFIYLKPIRGSQGKGIVEIRQTGANRYAVRTSGPAAKGLRDITMTEARLRAFCLRRLRKGKYLAQQGLDLIRRGDRKIDFRVVVHRGEDGQWHGAGIRPKLGRPGSIVTNSHAGGTKTTWEELRAWADLSGTLLPAAEHLVKPAILAVKYLTRFRPTLSHLGIDVAVDRKGGIYLLDFNEIPGRDLLTPSMLKRVTDLTAGFASYLAAQGRPPARIGAVKHKLR</sequence>
<dbReference type="KEGG" id="coh:EAV92_06375"/>
<keyword evidence="2" id="KW-1185">Reference proteome</keyword>
<evidence type="ECO:0000313" key="2">
    <source>
        <dbReference type="Proteomes" id="UP000269097"/>
    </source>
</evidence>
<name>A0A3G3JVF5_9BACL</name>
<dbReference type="InterPro" id="IPR026838">
    <property type="entry name" value="YheC/D"/>
</dbReference>